<organism evidence="10 11">
    <name type="scientific">Cirrhinus molitorella</name>
    <name type="common">mud carp</name>
    <dbReference type="NCBI Taxonomy" id="172907"/>
    <lineage>
        <taxon>Eukaryota</taxon>
        <taxon>Metazoa</taxon>
        <taxon>Chordata</taxon>
        <taxon>Craniata</taxon>
        <taxon>Vertebrata</taxon>
        <taxon>Euteleostomi</taxon>
        <taxon>Actinopterygii</taxon>
        <taxon>Neopterygii</taxon>
        <taxon>Teleostei</taxon>
        <taxon>Ostariophysi</taxon>
        <taxon>Cypriniformes</taxon>
        <taxon>Cyprinidae</taxon>
        <taxon>Labeoninae</taxon>
        <taxon>Labeonini</taxon>
        <taxon>Cirrhinus</taxon>
    </lineage>
</organism>
<dbReference type="GO" id="GO:0003723">
    <property type="term" value="F:RNA binding"/>
    <property type="evidence" value="ECO:0007669"/>
    <property type="project" value="UniProtKB-UniRule"/>
</dbReference>
<sequence length="250" mass="25490">MSEGGRSFSETYSHRVFKPRPPSAVLYKQSAGCLCVSGVLNALETHIISPAPATSQLTMSDEGKLFIGGLSFDTTEQSLEDAFSKYGVITNVHVARNRETNKSRGFGFVTFENPDDAKDALEGMNGKSVDGRTIRVDEAGKGGGGRSGGGSYRGGGGRGGGGGFFRGGRGRGGSRGGGGYGGGDRGYGGGGDRGYGGDRSYSSGGGGYKSGGGGGYSSGGGGGYNRDRGSGYSDRSSSYRDGYDSYAVHE</sequence>
<evidence type="ECO:0000256" key="4">
    <source>
        <dbReference type="ARBA" id="ARBA00022884"/>
    </source>
</evidence>
<evidence type="ECO:0000256" key="5">
    <source>
        <dbReference type="ARBA" id="ARBA00023016"/>
    </source>
</evidence>
<keyword evidence="4 7" id="KW-0694">RNA-binding</keyword>
<dbReference type="InterPro" id="IPR003954">
    <property type="entry name" value="RRM_euk-type"/>
</dbReference>
<dbReference type="PANTHER" id="PTHR48034">
    <property type="entry name" value="TRANSFORMER-2 SEX-DETERMINING PROTEIN-RELATED"/>
    <property type="match status" value="1"/>
</dbReference>
<dbReference type="GO" id="GO:0005654">
    <property type="term" value="C:nucleoplasm"/>
    <property type="evidence" value="ECO:0007669"/>
    <property type="project" value="UniProtKB-SubCell"/>
</dbReference>
<reference evidence="10" key="1">
    <citation type="submission" date="2023-08" db="EMBL/GenBank/DDBJ databases">
        <title>Chromosome-level Genome Assembly of mud carp (Cirrhinus molitorella).</title>
        <authorList>
            <person name="Liu H."/>
        </authorList>
    </citation>
    <scope>NUCLEOTIDE SEQUENCE</scope>
    <source>
        <strain evidence="10">Prfri</strain>
        <tissue evidence="10">Muscle</tissue>
    </source>
</reference>
<evidence type="ECO:0000259" key="9">
    <source>
        <dbReference type="PROSITE" id="PS50102"/>
    </source>
</evidence>
<evidence type="ECO:0000313" key="10">
    <source>
        <dbReference type="EMBL" id="KAK2900341.1"/>
    </source>
</evidence>
<keyword evidence="11" id="KW-1185">Reference proteome</keyword>
<comment type="subcellular location">
    <subcellularLocation>
        <location evidence="1">Cytoplasm</location>
    </subcellularLocation>
    <subcellularLocation>
        <location evidence="2">Nucleus</location>
        <location evidence="2">Nucleoplasm</location>
    </subcellularLocation>
</comment>
<accession>A0AA88PX44</accession>
<dbReference type="InterPro" id="IPR000504">
    <property type="entry name" value="RRM_dom"/>
</dbReference>
<dbReference type="Proteomes" id="UP001187343">
    <property type="component" value="Unassembled WGS sequence"/>
</dbReference>
<evidence type="ECO:0000256" key="3">
    <source>
        <dbReference type="ARBA" id="ARBA00022490"/>
    </source>
</evidence>
<dbReference type="Pfam" id="PF00076">
    <property type="entry name" value="RRM_1"/>
    <property type="match status" value="1"/>
</dbReference>
<keyword evidence="5" id="KW-0346">Stress response</keyword>
<proteinExistence type="predicted"/>
<evidence type="ECO:0000256" key="1">
    <source>
        <dbReference type="ARBA" id="ARBA00004496"/>
    </source>
</evidence>
<evidence type="ECO:0000256" key="2">
    <source>
        <dbReference type="ARBA" id="ARBA00004642"/>
    </source>
</evidence>
<dbReference type="EMBL" id="JAUYZG010000008">
    <property type="protein sequence ID" value="KAK2900341.1"/>
    <property type="molecule type" value="Genomic_DNA"/>
</dbReference>
<feature type="compositionally biased region" description="Gly residues" evidence="8">
    <location>
        <begin position="141"/>
        <end position="194"/>
    </location>
</feature>
<comment type="caution">
    <text evidence="10">The sequence shown here is derived from an EMBL/GenBank/DDBJ whole genome shotgun (WGS) entry which is preliminary data.</text>
</comment>
<dbReference type="SMART" id="SM00360">
    <property type="entry name" value="RRM"/>
    <property type="match status" value="1"/>
</dbReference>
<keyword evidence="3" id="KW-0963">Cytoplasm</keyword>
<dbReference type="InterPro" id="IPR035979">
    <property type="entry name" value="RBD_domain_sf"/>
</dbReference>
<dbReference type="FunFam" id="3.30.70.330:FF:000174">
    <property type="entry name" value="cold-inducible RNA-binding protein isoform X2"/>
    <property type="match status" value="1"/>
</dbReference>
<dbReference type="InterPro" id="IPR050441">
    <property type="entry name" value="RBM"/>
</dbReference>
<dbReference type="GO" id="GO:0005737">
    <property type="term" value="C:cytoplasm"/>
    <property type="evidence" value="ECO:0007669"/>
    <property type="project" value="UniProtKB-SubCell"/>
</dbReference>
<feature type="compositionally biased region" description="Basic and acidic residues" evidence="8">
    <location>
        <begin position="129"/>
        <end position="140"/>
    </location>
</feature>
<dbReference type="InterPro" id="IPR012677">
    <property type="entry name" value="Nucleotide-bd_a/b_plait_sf"/>
</dbReference>
<feature type="domain" description="RRM" evidence="9">
    <location>
        <begin position="63"/>
        <end position="141"/>
    </location>
</feature>
<protein>
    <recommendedName>
        <fullName evidence="9">RRM domain-containing protein</fullName>
    </recommendedName>
</protein>
<feature type="region of interest" description="Disordered" evidence="8">
    <location>
        <begin position="119"/>
        <end position="250"/>
    </location>
</feature>
<evidence type="ECO:0000256" key="8">
    <source>
        <dbReference type="SAM" id="MobiDB-lite"/>
    </source>
</evidence>
<dbReference type="AlphaFoldDB" id="A0AA88PX44"/>
<dbReference type="Gene3D" id="3.30.70.330">
    <property type="match status" value="1"/>
</dbReference>
<dbReference type="PROSITE" id="PS50102">
    <property type="entry name" value="RRM"/>
    <property type="match status" value="1"/>
</dbReference>
<evidence type="ECO:0000256" key="7">
    <source>
        <dbReference type="PROSITE-ProRule" id="PRU00176"/>
    </source>
</evidence>
<feature type="compositionally biased region" description="Basic and acidic residues" evidence="8">
    <location>
        <begin position="237"/>
        <end position="250"/>
    </location>
</feature>
<evidence type="ECO:0000256" key="6">
    <source>
        <dbReference type="ARBA" id="ARBA00023242"/>
    </source>
</evidence>
<dbReference type="InterPro" id="IPR034278">
    <property type="entry name" value="RBM3/CIRBP_RRM"/>
</dbReference>
<dbReference type="SUPFAM" id="SSF54928">
    <property type="entry name" value="RNA-binding domain, RBD"/>
    <property type="match status" value="1"/>
</dbReference>
<dbReference type="SMART" id="SM00361">
    <property type="entry name" value="RRM_1"/>
    <property type="match status" value="1"/>
</dbReference>
<name>A0AA88PX44_9TELE</name>
<feature type="compositionally biased region" description="Gly residues" evidence="8">
    <location>
        <begin position="203"/>
        <end position="224"/>
    </location>
</feature>
<gene>
    <name evidence="10" type="ORF">Q8A67_008456</name>
</gene>
<evidence type="ECO:0000313" key="11">
    <source>
        <dbReference type="Proteomes" id="UP001187343"/>
    </source>
</evidence>
<keyword evidence="6" id="KW-0539">Nucleus</keyword>
<dbReference type="CDD" id="cd12449">
    <property type="entry name" value="RRM_CIRBP_RBM3"/>
    <property type="match status" value="1"/>
</dbReference>